<feature type="compositionally biased region" description="Basic residues" evidence="2">
    <location>
        <begin position="185"/>
        <end position="215"/>
    </location>
</feature>
<feature type="compositionally biased region" description="Polar residues" evidence="2">
    <location>
        <begin position="128"/>
        <end position="138"/>
    </location>
</feature>
<evidence type="ECO:0000256" key="1">
    <source>
        <dbReference type="SAM" id="Coils"/>
    </source>
</evidence>
<gene>
    <name evidence="3" type="ORF">CYCCA115_LOCUS9259</name>
</gene>
<comment type="caution">
    <text evidence="3">The sequence shown here is derived from an EMBL/GenBank/DDBJ whole genome shotgun (WGS) entry which is preliminary data.</text>
</comment>
<organism evidence="3 4">
    <name type="scientific">Cylindrotheca closterium</name>
    <dbReference type="NCBI Taxonomy" id="2856"/>
    <lineage>
        <taxon>Eukaryota</taxon>
        <taxon>Sar</taxon>
        <taxon>Stramenopiles</taxon>
        <taxon>Ochrophyta</taxon>
        <taxon>Bacillariophyta</taxon>
        <taxon>Bacillariophyceae</taxon>
        <taxon>Bacillariophycidae</taxon>
        <taxon>Bacillariales</taxon>
        <taxon>Bacillariaceae</taxon>
        <taxon>Cylindrotheca</taxon>
    </lineage>
</organism>
<proteinExistence type="predicted"/>
<feature type="compositionally biased region" description="Acidic residues" evidence="2">
    <location>
        <begin position="172"/>
        <end position="181"/>
    </location>
</feature>
<feature type="region of interest" description="Disordered" evidence="2">
    <location>
        <begin position="96"/>
        <end position="138"/>
    </location>
</feature>
<feature type="region of interest" description="Disordered" evidence="2">
    <location>
        <begin position="1"/>
        <end position="21"/>
    </location>
</feature>
<feature type="coiled-coil region" evidence="1">
    <location>
        <begin position="326"/>
        <end position="526"/>
    </location>
</feature>
<feature type="compositionally biased region" description="Polar residues" evidence="2">
    <location>
        <begin position="96"/>
        <end position="107"/>
    </location>
</feature>
<keyword evidence="1" id="KW-0175">Coiled coil</keyword>
<keyword evidence="4" id="KW-1185">Reference proteome</keyword>
<evidence type="ECO:0000313" key="3">
    <source>
        <dbReference type="EMBL" id="CAJ1945115.1"/>
    </source>
</evidence>
<dbReference type="AlphaFoldDB" id="A0AAD2FM84"/>
<feature type="region of interest" description="Disordered" evidence="2">
    <location>
        <begin position="168"/>
        <end position="217"/>
    </location>
</feature>
<protein>
    <submittedName>
        <fullName evidence="3">Uncharacterized protein</fullName>
    </submittedName>
</protein>
<evidence type="ECO:0000256" key="2">
    <source>
        <dbReference type="SAM" id="MobiDB-lite"/>
    </source>
</evidence>
<accession>A0AAD2FM84</accession>
<sequence>MDIRKPTTMVGKSGKRFSRPSLKGAKLLGSSVRSALGSTASFRLKQTETQGEDSDTDSGFFHVDEDVRKSAMEMFWSQQRNVTKYGKSIDDEELSSTGFSDSLSGESAHSLVKSAHTTKTAVHRPSNKEMNLSIRSTLSAKTLDPSDLRRGKCKTKKVQAPKRIDFTGNIVDSDDEDDDGDNLSRKSKSSKGSKKKKKSKKKSLTKKRKKMKKGVRMSIPDVSDDDAVVGGSSYEDLVDGLRAFDGLVASGKIVVQGRERLASEEETKVEDDHVADLITMPKPPSVFQRQTTSGTAASAFSADPSITHVMERIALEDEKYSDRQVRLELEQEVKELLEENDDLHADLDDEYRRNEKLQAELKRMETKLQTTQLQPLKQDDMELLHEEIQCLQEELNYEREASEKLSRESRSEIVELQQTVDNLREEVSLASISFSKSFDKSGLNISIHSDTGKSIDRLQGELLIANGKVESLEKVRMEQQLEVRKLRHLLDRFKENTGVKELEEKLEASEKEGVRLRLELEHVEKDWEEKMRSKEQTIDYFMKEVAALKLIQPSRTLTQTEVQDVLRVGPEELATDTTTQTKRFSWLRGSRREI</sequence>
<dbReference type="EMBL" id="CAKOGP040001335">
    <property type="protein sequence ID" value="CAJ1945115.1"/>
    <property type="molecule type" value="Genomic_DNA"/>
</dbReference>
<evidence type="ECO:0000313" key="4">
    <source>
        <dbReference type="Proteomes" id="UP001295423"/>
    </source>
</evidence>
<dbReference type="Proteomes" id="UP001295423">
    <property type="component" value="Unassembled WGS sequence"/>
</dbReference>
<name>A0AAD2FM84_9STRA</name>
<reference evidence="3" key="1">
    <citation type="submission" date="2023-08" db="EMBL/GenBank/DDBJ databases">
        <authorList>
            <person name="Audoor S."/>
            <person name="Bilcke G."/>
        </authorList>
    </citation>
    <scope>NUCLEOTIDE SEQUENCE</scope>
</reference>